<accession>A0AAF3EF88</accession>
<dbReference type="WBParaSite" id="MBELARI_LOCUS12617">
    <property type="protein sequence ID" value="MBELARI_LOCUS12617"/>
    <property type="gene ID" value="MBELARI_LOCUS12617"/>
</dbReference>
<keyword evidence="6 10" id="KW-0862">Zinc</keyword>
<dbReference type="Pfam" id="PF24436">
    <property type="entry name" value="INTS7_N"/>
    <property type="match status" value="1"/>
</dbReference>
<reference evidence="16" key="1">
    <citation type="submission" date="2024-02" db="UniProtKB">
        <authorList>
            <consortium name="WormBaseParasite"/>
        </authorList>
    </citation>
    <scope>IDENTIFICATION</scope>
</reference>
<comment type="cofactor">
    <cofactor evidence="10">
        <name>Zn(2+)</name>
        <dbReference type="ChEBI" id="CHEBI:29105"/>
    </cofactor>
    <text evidence="10">Binds 1 zinc ion.</text>
</comment>
<dbReference type="InterPro" id="IPR045090">
    <property type="entry name" value="Pept_M3A_M3B"/>
</dbReference>
<evidence type="ECO:0000256" key="4">
    <source>
        <dbReference type="ARBA" id="ARBA00022723"/>
    </source>
</evidence>
<dbReference type="Gene3D" id="1.10.1370.10">
    <property type="entry name" value="Neurolysin, domain 3"/>
    <property type="match status" value="1"/>
</dbReference>
<dbReference type="PANTHER" id="PTHR11804:SF79">
    <property type="entry name" value="MITOCHONDRIAL INTERMEDIATE PEPTIDASE"/>
    <property type="match status" value="1"/>
</dbReference>
<dbReference type="InterPro" id="IPR054519">
    <property type="entry name" value="INTS7_C"/>
</dbReference>
<dbReference type="Pfam" id="PF17065">
    <property type="entry name" value="UPF0669"/>
    <property type="match status" value="1"/>
</dbReference>
<keyword evidence="5 10" id="KW-0378">Hydrolase</keyword>
<dbReference type="GO" id="GO:0046872">
    <property type="term" value="F:metal ion binding"/>
    <property type="evidence" value="ECO:0007669"/>
    <property type="project" value="UniProtKB-UniRule"/>
</dbReference>
<dbReference type="Proteomes" id="UP000887575">
    <property type="component" value="Unassembled WGS sequence"/>
</dbReference>
<evidence type="ECO:0000256" key="3">
    <source>
        <dbReference type="ARBA" id="ARBA00022670"/>
    </source>
</evidence>
<feature type="domain" description="Integrator complex subunit 7 C-terminal" evidence="13">
    <location>
        <begin position="1561"/>
        <end position="1659"/>
    </location>
</feature>
<evidence type="ECO:0000259" key="12">
    <source>
        <dbReference type="Pfam" id="PF01432"/>
    </source>
</evidence>
<keyword evidence="3 10" id="KW-0645">Protease</keyword>
<dbReference type="SUPFAM" id="SSF48371">
    <property type="entry name" value="ARM repeat"/>
    <property type="match status" value="1"/>
</dbReference>
<evidence type="ECO:0000259" key="14">
    <source>
        <dbReference type="Pfam" id="PF24436"/>
    </source>
</evidence>
<feature type="compositionally biased region" description="Basic and acidic residues" evidence="11">
    <location>
        <begin position="1773"/>
        <end position="1792"/>
    </location>
</feature>
<dbReference type="GO" id="GO:0005739">
    <property type="term" value="C:mitochondrion"/>
    <property type="evidence" value="ECO:0007669"/>
    <property type="project" value="UniProtKB-SubCell"/>
</dbReference>
<evidence type="ECO:0000256" key="9">
    <source>
        <dbReference type="ARBA" id="ARBA00023128"/>
    </source>
</evidence>
<dbReference type="SUPFAM" id="SSF55486">
    <property type="entry name" value="Metalloproteases ('zincins'), catalytic domain"/>
    <property type="match status" value="1"/>
</dbReference>
<dbReference type="InterPro" id="IPR024077">
    <property type="entry name" value="Neurolysin/TOP_dom2"/>
</dbReference>
<evidence type="ECO:0000256" key="1">
    <source>
        <dbReference type="ARBA" id="ARBA00004173"/>
    </source>
</evidence>
<evidence type="ECO:0000256" key="6">
    <source>
        <dbReference type="ARBA" id="ARBA00022833"/>
    </source>
</evidence>
<dbReference type="Pfam" id="PF01432">
    <property type="entry name" value="Peptidase_M3"/>
    <property type="match status" value="1"/>
</dbReference>
<dbReference type="GO" id="GO:0004222">
    <property type="term" value="F:metalloendopeptidase activity"/>
    <property type="evidence" value="ECO:0007669"/>
    <property type="project" value="InterPro"/>
</dbReference>
<keyword evidence="7" id="KW-0809">Transit peptide</keyword>
<name>A0AAF3EF88_9BILA</name>
<dbReference type="Gene3D" id="1.20.5.170">
    <property type="match status" value="1"/>
</dbReference>
<proteinExistence type="inferred from homology"/>
<feature type="compositionally biased region" description="Basic and acidic residues" evidence="11">
    <location>
        <begin position="1724"/>
        <end position="1748"/>
    </location>
</feature>
<dbReference type="Pfam" id="PF22965">
    <property type="entry name" value="INTS7_C"/>
    <property type="match status" value="1"/>
</dbReference>
<dbReference type="InterPro" id="IPR024079">
    <property type="entry name" value="MetalloPept_cat_dom_sf"/>
</dbReference>
<dbReference type="PANTHER" id="PTHR11804">
    <property type="entry name" value="PROTEASE M3 THIMET OLIGOPEPTIDASE-RELATED"/>
    <property type="match status" value="1"/>
</dbReference>
<dbReference type="Gene3D" id="3.40.390.10">
    <property type="entry name" value="Collagenase (Catalytic Domain)"/>
    <property type="match status" value="1"/>
</dbReference>
<dbReference type="InterPro" id="IPR016024">
    <property type="entry name" value="ARM-type_fold"/>
</dbReference>
<evidence type="ECO:0000256" key="7">
    <source>
        <dbReference type="ARBA" id="ARBA00022946"/>
    </source>
</evidence>
<comment type="subcellular location">
    <subcellularLocation>
        <location evidence="1">Mitochondrion</location>
    </subcellularLocation>
</comment>
<protein>
    <submittedName>
        <fullName evidence="16">Uncharacterized protein</fullName>
    </submittedName>
</protein>
<comment type="similarity">
    <text evidence="2 10">Belongs to the peptidase M3 family.</text>
</comment>
<feature type="domain" description="Integrator complex subunit 7 N-terminal" evidence="14">
    <location>
        <begin position="848"/>
        <end position="1321"/>
    </location>
</feature>
<evidence type="ECO:0000256" key="2">
    <source>
        <dbReference type="ARBA" id="ARBA00006040"/>
    </source>
</evidence>
<evidence type="ECO:0000256" key="11">
    <source>
        <dbReference type="SAM" id="MobiDB-lite"/>
    </source>
</evidence>
<evidence type="ECO:0000256" key="10">
    <source>
        <dbReference type="RuleBase" id="RU003435"/>
    </source>
</evidence>
<sequence length="1855" mass="210144">MLRVLARNNHLRTFTWTKRKVKTSKGLFGNELLDGPEGFVELNRQVRIASKEMIERIETGSQDRLTVKLFDDLSNEICCAADLVECVRQMHSDPRIQNAAEQSAHDFCDLVESINTRKTLYDKIVSARKDELNKMDVIDLRTLDLFIDDFQQSGVHLAENERQQFVNLSTGIFVAGSKYQDLCDKPVVISNADRARYGLSTNTIFGPISNSTDYQRRRFAYSIFMQHNPEQEQNLRDLLKKRHELAILTGYDSYASRAQFNTILGSYDGVKNFLVGLIEQLRPEVDEELRLLKEERKKCKYEHEDGDQIGVYDLHFLGSSYKSSIFGPNYISSISPFYSTGNVMRAFERITHSLYGTKFCYEEVDSDEIWPGLVFKIRVDDENGNTLGKIYVDIENRSSKAIGDCHYTVQCSKELADGSWQLPIVVLSLSFTSQQWKNWKDAMLSVGQAENLFHEMGHAMHSMLGKTKYQHVAGTRCPQDMAEIPSNLMEQFFYDPRVMSTVLENQSLKISIDQLKVLTASRSAFTGIELAQQASCALVDLELHGSKAAEIVAGGSSTELGQKISTWATPGIAYPENYAWQHRFHHLVQYGARYYSYLVARSAASLVCNQLFSKEPLDRENGVRWAKAQAHGGGIHPQEILKELLGSRVDSSSLIEAIRKEVVESRLKSPDHRTFEKGMDQEGILMWKKLEILAGNWTVFQFVWNAPIQMIVNPIEGDADLYLSYSSPEISYFLGDHNTSSTSCGVDILDAPKVGPFSSRPVYFGIYGHPSSPRTIYDLYIIIMNNETEIMADYADVKKKIAEHTPDDSDWDSLGHILSIIFEVFLEILHAILMPAIESNSSSELIFQNFAKGLSGHFLSERTSAVCSSPQLIRDNPTPFFVNKVVVQLSSLFKDDAHNANVVRFAIVNALAECKAQLAHVFSANSIIDNVLVVSHSTDIEARSLTLQMLASLAPVAKDNKQVHHLVVESLLSSHIEEFFSAIIALKEYVKLSTDICDMVVDRMSMMLLSQLTPEERKKQLISVIGSMRSSLQTTQSMFAVCIRLIKDEVLVPEHSEMLMDSMTDLAIATRFTIPDQISFLLDELVNCKITSFYICALRNIRHLAHHAHMWDKEAIEKLCHRQSVLPSALPLLILEYLRVLEVIAKNALPNHIDLLKNSVIDLSSYYGHTHLAVRISFMSLSTTVLAIGPVNSQHMKLLLNAFLTTLPLEMEKGLLKKLCRASIHLIRDCGIEQSNLWELLGLICSLPSNHQSLGVFLELFAQLSDTMTEVVAPIAEWADKMIQKGLADEWTKNDWIAYRVALLAMRTGHLRDVAFQLLEQIDRQNLSPSSLYWIQILRLICLSQPKEFSIAEVDKATESLRQANQIIKKLVIGSFAPKFLFVSRFITSFLSTQMIYGILLGGLGHFLVGTELLTNQEACEKALQVLKVAQRCARSAVEMWGSLSKMCFAADIRSLDALHMLGSTASLLNYGLQAIISNEEPAPVKIPLLDSTCTVRFRQWQLLEWAKTNFEMLTKVQTSETHRINEQSINHLMTVVKSLCMHRLGMPKYLFYQKCQFEIKLSVTPGTSGEYHASPNSPIPFKVTGLILTKGPIVPIETVIVTAIVQFAGLAGNDCEQSQTVNLKEKDYFNANFLLQFNQNCSVHFFVEFVDSERRQNWKKDQKKVNDEMKMEDSDDERNEVISPKTAEKMAKEMDRKRPGSQGENGDGLTRRPRGRPRIYGMNREEINEKKGKEENGDSEHALRSDQDSPIDPSLHDFADGTKRRKYAPNLAKDDPKYLDMRRANNEAVKRNRDKAKRLQMLKDQELERLRQTVITLEKELLEEKDQNKRLNAQIDTYKQILDAFASTRPPNVQ</sequence>
<organism evidence="15 16">
    <name type="scientific">Mesorhabditis belari</name>
    <dbReference type="NCBI Taxonomy" id="2138241"/>
    <lineage>
        <taxon>Eukaryota</taxon>
        <taxon>Metazoa</taxon>
        <taxon>Ecdysozoa</taxon>
        <taxon>Nematoda</taxon>
        <taxon>Chromadorea</taxon>
        <taxon>Rhabditida</taxon>
        <taxon>Rhabditina</taxon>
        <taxon>Rhabditomorpha</taxon>
        <taxon>Rhabditoidea</taxon>
        <taxon>Rhabditidae</taxon>
        <taxon>Mesorhabditinae</taxon>
        <taxon>Mesorhabditis</taxon>
    </lineage>
</organism>
<dbReference type="InterPro" id="IPR056516">
    <property type="entry name" value="INTS7_N"/>
</dbReference>
<evidence type="ECO:0000256" key="8">
    <source>
        <dbReference type="ARBA" id="ARBA00023049"/>
    </source>
</evidence>
<dbReference type="InterPro" id="IPR031420">
    <property type="entry name" value="UPF0669"/>
</dbReference>
<dbReference type="InterPro" id="IPR033851">
    <property type="entry name" value="M3A_MIP"/>
</dbReference>
<evidence type="ECO:0000313" key="16">
    <source>
        <dbReference type="WBParaSite" id="MBELARI_LOCUS12617"/>
    </source>
</evidence>
<feature type="compositionally biased region" description="Basic and acidic residues" evidence="11">
    <location>
        <begin position="1687"/>
        <end position="1699"/>
    </location>
</feature>
<keyword evidence="4 10" id="KW-0479">Metal-binding</keyword>
<keyword evidence="15" id="KW-1185">Reference proteome</keyword>
<dbReference type="GO" id="GO:0006627">
    <property type="term" value="P:protein processing involved in protein targeting to mitochondrion"/>
    <property type="evidence" value="ECO:0007669"/>
    <property type="project" value="TreeGrafter"/>
</dbReference>
<feature type="compositionally biased region" description="Basic and acidic residues" evidence="11">
    <location>
        <begin position="1658"/>
        <end position="1673"/>
    </location>
</feature>
<keyword evidence="8 10" id="KW-0482">Metalloprotease</keyword>
<evidence type="ECO:0000259" key="13">
    <source>
        <dbReference type="Pfam" id="PF22965"/>
    </source>
</evidence>
<dbReference type="CDD" id="cd06457">
    <property type="entry name" value="M3A_MIP"/>
    <property type="match status" value="1"/>
</dbReference>
<evidence type="ECO:0000313" key="15">
    <source>
        <dbReference type="Proteomes" id="UP000887575"/>
    </source>
</evidence>
<feature type="region of interest" description="Disordered" evidence="11">
    <location>
        <begin position="1658"/>
        <end position="1795"/>
    </location>
</feature>
<dbReference type="GO" id="GO:0006518">
    <property type="term" value="P:peptide metabolic process"/>
    <property type="evidence" value="ECO:0007669"/>
    <property type="project" value="TreeGrafter"/>
</dbReference>
<feature type="domain" description="Peptidase M3A/M3B catalytic" evidence="12">
    <location>
        <begin position="211"/>
        <end position="658"/>
    </location>
</feature>
<evidence type="ECO:0000256" key="5">
    <source>
        <dbReference type="ARBA" id="ARBA00022801"/>
    </source>
</evidence>
<dbReference type="InterPro" id="IPR001567">
    <property type="entry name" value="Pept_M3A_M3B_dom"/>
</dbReference>
<keyword evidence="9" id="KW-0496">Mitochondrion</keyword>